<dbReference type="RefSeq" id="WP_109676849.1">
    <property type="nucleotide sequence ID" value="NZ_QGDT01000012.1"/>
</dbReference>
<feature type="transmembrane region" description="Helical" evidence="1">
    <location>
        <begin position="495"/>
        <end position="517"/>
    </location>
</feature>
<keyword evidence="1" id="KW-1133">Transmembrane helix</keyword>
<feature type="transmembrane region" description="Helical" evidence="1">
    <location>
        <begin position="44"/>
        <end position="61"/>
    </location>
</feature>
<comment type="caution">
    <text evidence="2">The sequence shown here is derived from an EMBL/GenBank/DDBJ whole genome shotgun (WGS) entry which is preliminary data.</text>
</comment>
<evidence type="ECO:0000313" key="3">
    <source>
        <dbReference type="Proteomes" id="UP000245880"/>
    </source>
</evidence>
<sequence>MMTNSIQPNNKGDVVYLLKKWFAIVLYTSIVGEIIFFLSWENMMGCLMELIVWHIFNGFFLKRKIILEHPFSFLTFLSMFLARYLPLPATLLEGKPITYGFEMPFDTFFWETVMFCVASMAFYTSIHYHSKKTNKIQKWLFKIGFFKTDPITLWILGLIGIAVRIQQLIVAGEVEFGDVNNKFLAGLLYLQYTPIIMLFPTLCGISKSKSRNLLVWLYIAVLFITSFATNSRQSMIFPIFTLILLYFIYVLIENISVFKLLSPKKIIILGFFVFVGLNFISDISLAMLATRKVRSDISRAELFEKTVQTLQNDGLMEQLRNTSIEERGQLISYSNGWDERYINNFMLNRFGNLRVSDETIYYAHKIGFSNPKMQDSFESKALAIFPLPLLAIFNVKLDKNQLLYSPGDMLFMTGGGANALGGYRVTSLVADGLATFGLWSFPLIFILLFFSFKLLDCFVIFRNNQVMFSTIGLINIFGFLGMYRNSIGLTVPLAYILRGFWQLCFTYWLVVFIIQLLPYARGRKN</sequence>
<feature type="transmembrane region" description="Helical" evidence="1">
    <location>
        <begin position="73"/>
        <end position="92"/>
    </location>
</feature>
<organism evidence="2 3">
    <name type="scientific">Dyadobacter jejuensis</name>
    <dbReference type="NCBI Taxonomy" id="1082580"/>
    <lineage>
        <taxon>Bacteria</taxon>
        <taxon>Pseudomonadati</taxon>
        <taxon>Bacteroidota</taxon>
        <taxon>Cytophagia</taxon>
        <taxon>Cytophagales</taxon>
        <taxon>Spirosomataceae</taxon>
        <taxon>Dyadobacter</taxon>
    </lineage>
</organism>
<dbReference type="OrthoDB" id="8949626at2"/>
<accession>A0A316B0F8</accession>
<keyword evidence="3" id="KW-1185">Reference proteome</keyword>
<proteinExistence type="predicted"/>
<evidence type="ECO:0000256" key="1">
    <source>
        <dbReference type="SAM" id="Phobius"/>
    </source>
</evidence>
<feature type="transmembrane region" description="Helical" evidence="1">
    <location>
        <begin position="466"/>
        <end position="483"/>
    </location>
</feature>
<dbReference type="Proteomes" id="UP000245880">
    <property type="component" value="Unassembled WGS sequence"/>
</dbReference>
<feature type="transmembrane region" description="Helical" evidence="1">
    <location>
        <begin position="235"/>
        <end position="255"/>
    </location>
</feature>
<keyword evidence="1" id="KW-0472">Membrane</keyword>
<keyword evidence="1" id="KW-0812">Transmembrane</keyword>
<feature type="transmembrane region" description="Helical" evidence="1">
    <location>
        <begin position="183"/>
        <end position="205"/>
    </location>
</feature>
<dbReference type="EMBL" id="QGDT01000012">
    <property type="protein sequence ID" value="PWJ55987.1"/>
    <property type="molecule type" value="Genomic_DNA"/>
</dbReference>
<feature type="transmembrane region" description="Helical" evidence="1">
    <location>
        <begin position="212"/>
        <end position="229"/>
    </location>
</feature>
<feature type="transmembrane region" description="Helical" evidence="1">
    <location>
        <begin position="112"/>
        <end position="130"/>
    </location>
</feature>
<gene>
    <name evidence="2" type="ORF">CLV98_11282</name>
</gene>
<protein>
    <recommendedName>
        <fullName evidence="4">O-antigen polysaccharide polymerase Wzy-like protein</fullName>
    </recommendedName>
</protein>
<reference evidence="2 3" key="1">
    <citation type="submission" date="2018-03" db="EMBL/GenBank/DDBJ databases">
        <title>Genomic Encyclopedia of Archaeal and Bacterial Type Strains, Phase II (KMG-II): from individual species to whole genera.</title>
        <authorList>
            <person name="Goeker M."/>
        </authorList>
    </citation>
    <scope>NUCLEOTIDE SEQUENCE [LARGE SCALE GENOMIC DNA]</scope>
    <source>
        <strain evidence="2 3">DSM 100346</strain>
    </source>
</reference>
<name>A0A316B0F8_9BACT</name>
<feature type="transmembrane region" description="Helical" evidence="1">
    <location>
        <begin position="267"/>
        <end position="289"/>
    </location>
</feature>
<evidence type="ECO:0000313" key="2">
    <source>
        <dbReference type="EMBL" id="PWJ55987.1"/>
    </source>
</evidence>
<dbReference type="AlphaFoldDB" id="A0A316B0F8"/>
<feature type="transmembrane region" description="Helical" evidence="1">
    <location>
        <begin position="436"/>
        <end position="454"/>
    </location>
</feature>
<feature type="transmembrane region" description="Helical" evidence="1">
    <location>
        <begin position="151"/>
        <end position="171"/>
    </location>
</feature>
<feature type="transmembrane region" description="Helical" evidence="1">
    <location>
        <begin position="21"/>
        <end position="38"/>
    </location>
</feature>
<evidence type="ECO:0008006" key="4">
    <source>
        <dbReference type="Google" id="ProtNLM"/>
    </source>
</evidence>